<reference evidence="1" key="1">
    <citation type="submission" date="2020-08" db="EMBL/GenBank/DDBJ databases">
        <title>Multicomponent nature underlies the extraordinary mechanical properties of spider dragline silk.</title>
        <authorList>
            <person name="Kono N."/>
            <person name="Nakamura H."/>
            <person name="Mori M."/>
            <person name="Yoshida Y."/>
            <person name="Ohtoshi R."/>
            <person name="Malay A.D."/>
            <person name="Moran D.A.P."/>
            <person name="Tomita M."/>
            <person name="Numata K."/>
            <person name="Arakawa K."/>
        </authorList>
    </citation>
    <scope>NUCLEOTIDE SEQUENCE</scope>
</reference>
<proteinExistence type="predicted"/>
<name>A0A8X6XMA0_9ARAC</name>
<dbReference type="Proteomes" id="UP000886998">
    <property type="component" value="Unassembled WGS sequence"/>
</dbReference>
<evidence type="ECO:0000313" key="2">
    <source>
        <dbReference type="Proteomes" id="UP000886998"/>
    </source>
</evidence>
<organism evidence="1 2">
    <name type="scientific">Trichonephila inaurata madagascariensis</name>
    <dbReference type="NCBI Taxonomy" id="2747483"/>
    <lineage>
        <taxon>Eukaryota</taxon>
        <taxon>Metazoa</taxon>
        <taxon>Ecdysozoa</taxon>
        <taxon>Arthropoda</taxon>
        <taxon>Chelicerata</taxon>
        <taxon>Arachnida</taxon>
        <taxon>Araneae</taxon>
        <taxon>Araneomorphae</taxon>
        <taxon>Entelegynae</taxon>
        <taxon>Araneoidea</taxon>
        <taxon>Nephilidae</taxon>
        <taxon>Trichonephila</taxon>
        <taxon>Trichonephila inaurata</taxon>
    </lineage>
</organism>
<dbReference type="AlphaFoldDB" id="A0A8X6XMA0"/>
<dbReference type="EMBL" id="BMAV01010554">
    <property type="protein sequence ID" value="GFY55761.1"/>
    <property type="molecule type" value="Genomic_DNA"/>
</dbReference>
<gene>
    <name evidence="1" type="ORF">TNIN_284241</name>
</gene>
<keyword evidence="2" id="KW-1185">Reference proteome</keyword>
<feature type="non-terminal residue" evidence="1">
    <location>
        <position position="1"/>
    </location>
</feature>
<sequence length="41" mass="4583">LKSSRLGKNGQKDQLRCCSHFSVVQNNEAYSSDSDLQLVKV</sequence>
<comment type="caution">
    <text evidence="1">The sequence shown here is derived from an EMBL/GenBank/DDBJ whole genome shotgun (WGS) entry which is preliminary data.</text>
</comment>
<protein>
    <submittedName>
        <fullName evidence="1">Uncharacterized protein</fullName>
    </submittedName>
</protein>
<evidence type="ECO:0000313" key="1">
    <source>
        <dbReference type="EMBL" id="GFY55761.1"/>
    </source>
</evidence>
<accession>A0A8X6XMA0</accession>